<dbReference type="SMART" id="SM00148">
    <property type="entry name" value="PLCXc"/>
    <property type="match status" value="1"/>
</dbReference>
<keyword evidence="5" id="KW-0106">Calcium</keyword>
<dbReference type="AlphaFoldDB" id="A0AAN8F348"/>
<dbReference type="CDD" id="cd16202">
    <property type="entry name" value="EFh_PI-PLCdelta"/>
    <property type="match status" value="1"/>
</dbReference>
<organism evidence="16 17">
    <name type="scientific">Trichostrongylus colubriformis</name>
    <name type="common">Black scour worm</name>
    <dbReference type="NCBI Taxonomy" id="6319"/>
    <lineage>
        <taxon>Eukaryota</taxon>
        <taxon>Metazoa</taxon>
        <taxon>Ecdysozoa</taxon>
        <taxon>Nematoda</taxon>
        <taxon>Chromadorea</taxon>
        <taxon>Rhabditida</taxon>
        <taxon>Rhabditina</taxon>
        <taxon>Rhabditomorpha</taxon>
        <taxon>Strongyloidea</taxon>
        <taxon>Trichostrongylidae</taxon>
        <taxon>Trichostrongylus</taxon>
    </lineage>
</organism>
<evidence type="ECO:0000259" key="12">
    <source>
        <dbReference type="PROSITE" id="PS50003"/>
    </source>
</evidence>
<dbReference type="InterPro" id="IPR035892">
    <property type="entry name" value="C2_domain_sf"/>
</dbReference>
<dbReference type="InterPro" id="IPR017946">
    <property type="entry name" value="PLC-like_Pdiesterase_TIM-brl"/>
</dbReference>
<comment type="catalytic activity">
    <reaction evidence="9">
        <text>a 1,2-diacyl-sn-glycero-3-phospho-(1D-myo-inositol-4,5-bisphosphate) + H2O = 1D-myo-inositol 1,4,5-trisphosphate + a 1,2-diacyl-sn-glycerol + H(+)</text>
        <dbReference type="Rhea" id="RHEA:33179"/>
        <dbReference type="ChEBI" id="CHEBI:15377"/>
        <dbReference type="ChEBI" id="CHEBI:15378"/>
        <dbReference type="ChEBI" id="CHEBI:17815"/>
        <dbReference type="ChEBI" id="CHEBI:58456"/>
        <dbReference type="ChEBI" id="CHEBI:203600"/>
        <dbReference type="EC" id="3.1.4.11"/>
    </reaction>
    <physiologicalReaction direction="left-to-right" evidence="9">
        <dbReference type="Rhea" id="RHEA:33180"/>
    </physiologicalReaction>
</comment>
<evidence type="ECO:0000256" key="10">
    <source>
        <dbReference type="RuleBase" id="RU361133"/>
    </source>
</evidence>
<gene>
    <name evidence="16" type="ORF">GCK32_002599</name>
</gene>
<dbReference type="EC" id="3.1.4.11" evidence="3 10"/>
<dbReference type="PROSITE" id="PS50003">
    <property type="entry name" value="PH_DOMAIN"/>
    <property type="match status" value="1"/>
</dbReference>
<dbReference type="SUPFAM" id="SSF51695">
    <property type="entry name" value="PLC-like phosphodiesterases"/>
    <property type="match status" value="1"/>
</dbReference>
<evidence type="ECO:0000313" key="17">
    <source>
        <dbReference type="Proteomes" id="UP001331761"/>
    </source>
</evidence>
<comment type="cofactor">
    <cofactor evidence="1">
        <name>Ca(2+)</name>
        <dbReference type="ChEBI" id="CHEBI:29108"/>
    </cofactor>
</comment>
<evidence type="ECO:0000256" key="5">
    <source>
        <dbReference type="ARBA" id="ARBA00022837"/>
    </source>
</evidence>
<keyword evidence="8" id="KW-0807">Transducer</keyword>
<dbReference type="Gene3D" id="3.20.20.190">
    <property type="entry name" value="Phosphatidylinositol (PI) phosphodiesterase"/>
    <property type="match status" value="1"/>
</dbReference>
<dbReference type="InterPro" id="IPR002048">
    <property type="entry name" value="EF_hand_dom"/>
</dbReference>
<proteinExistence type="predicted"/>
<dbReference type="FunFam" id="1.10.238.10:FF:000005">
    <property type="entry name" value="Phosphoinositide phospholipase C"/>
    <property type="match status" value="1"/>
</dbReference>
<dbReference type="PANTHER" id="PTHR10336">
    <property type="entry name" value="PHOSPHOINOSITIDE-SPECIFIC PHOSPHOLIPASE C FAMILY PROTEIN"/>
    <property type="match status" value="1"/>
</dbReference>
<feature type="region of interest" description="Disordered" evidence="11">
    <location>
        <begin position="1"/>
        <end position="79"/>
    </location>
</feature>
<name>A0AAN8F348_TRICO</name>
<keyword evidence="7 10" id="KW-0443">Lipid metabolism</keyword>
<evidence type="ECO:0000256" key="11">
    <source>
        <dbReference type="SAM" id="MobiDB-lite"/>
    </source>
</evidence>
<reference evidence="16 17" key="1">
    <citation type="submission" date="2019-10" db="EMBL/GenBank/DDBJ databases">
        <title>Assembly and Annotation for the nematode Trichostrongylus colubriformis.</title>
        <authorList>
            <person name="Martin J."/>
        </authorList>
    </citation>
    <scope>NUCLEOTIDE SEQUENCE [LARGE SCALE GENOMIC DNA]</scope>
    <source>
        <strain evidence="16">G859</strain>
        <tissue evidence="16">Whole worm</tissue>
    </source>
</reference>
<evidence type="ECO:0000259" key="15">
    <source>
        <dbReference type="PROSITE" id="PS50222"/>
    </source>
</evidence>
<dbReference type="FunFam" id="3.20.20.190:FF:000064">
    <property type="entry name" value="Phosphoinositide phospholipase C"/>
    <property type="match status" value="1"/>
</dbReference>
<dbReference type="EMBL" id="WIXE01023405">
    <property type="protein sequence ID" value="KAK5966537.1"/>
    <property type="molecule type" value="Genomic_DNA"/>
</dbReference>
<evidence type="ECO:0000256" key="8">
    <source>
        <dbReference type="ARBA" id="ARBA00023224"/>
    </source>
</evidence>
<dbReference type="GO" id="GO:0016042">
    <property type="term" value="P:lipid catabolic process"/>
    <property type="evidence" value="ECO:0007669"/>
    <property type="project" value="UniProtKB-KW"/>
</dbReference>
<evidence type="ECO:0000256" key="2">
    <source>
        <dbReference type="ARBA" id="ARBA00004496"/>
    </source>
</evidence>
<evidence type="ECO:0000256" key="6">
    <source>
        <dbReference type="ARBA" id="ARBA00022963"/>
    </source>
</evidence>
<dbReference type="CDD" id="cd00275">
    <property type="entry name" value="C2_PLC_like"/>
    <property type="match status" value="1"/>
</dbReference>
<protein>
    <recommendedName>
        <fullName evidence="3 10">Phosphoinositide phospholipase C</fullName>
        <ecNumber evidence="3 10">3.1.4.11</ecNumber>
    </recommendedName>
</protein>
<dbReference type="Pfam" id="PF14788">
    <property type="entry name" value="EF-hand_10"/>
    <property type="match status" value="1"/>
</dbReference>
<evidence type="ECO:0000259" key="14">
    <source>
        <dbReference type="PROSITE" id="PS50008"/>
    </source>
</evidence>
<dbReference type="InterPro" id="IPR000909">
    <property type="entry name" value="PLipase_C_PInositol-sp_X_dom"/>
</dbReference>
<dbReference type="Pfam" id="PF00387">
    <property type="entry name" value="PI-PLC-Y"/>
    <property type="match status" value="1"/>
</dbReference>
<keyword evidence="4" id="KW-0963">Cytoplasm</keyword>
<dbReference type="SMART" id="SM00239">
    <property type="entry name" value="C2"/>
    <property type="match status" value="1"/>
</dbReference>
<feature type="compositionally biased region" description="Low complexity" evidence="11">
    <location>
        <begin position="61"/>
        <end position="70"/>
    </location>
</feature>
<feature type="compositionally biased region" description="Acidic residues" evidence="11">
    <location>
        <begin position="522"/>
        <end position="532"/>
    </location>
</feature>
<dbReference type="PANTHER" id="PTHR10336:SF209">
    <property type="entry name" value="PHOSPHOINOSITIDE PHOSPHOLIPASE C"/>
    <property type="match status" value="1"/>
</dbReference>
<dbReference type="PRINTS" id="PR00390">
    <property type="entry name" value="PHPHLIPASEC"/>
</dbReference>
<dbReference type="Pfam" id="PF00168">
    <property type="entry name" value="C2"/>
    <property type="match status" value="1"/>
</dbReference>
<dbReference type="InterPro" id="IPR011992">
    <property type="entry name" value="EF-hand-dom_pair"/>
</dbReference>
<dbReference type="InterPro" id="IPR001849">
    <property type="entry name" value="PH_domain"/>
</dbReference>
<dbReference type="GO" id="GO:0035556">
    <property type="term" value="P:intracellular signal transduction"/>
    <property type="evidence" value="ECO:0007669"/>
    <property type="project" value="InterPro"/>
</dbReference>
<evidence type="ECO:0000256" key="4">
    <source>
        <dbReference type="ARBA" id="ARBA00022490"/>
    </source>
</evidence>
<dbReference type="SUPFAM" id="SSF49562">
    <property type="entry name" value="C2 domain (Calcium/lipid-binding domain, CaLB)"/>
    <property type="match status" value="1"/>
</dbReference>
<evidence type="ECO:0000256" key="1">
    <source>
        <dbReference type="ARBA" id="ARBA00001913"/>
    </source>
</evidence>
<sequence length="806" mass="91462">MHSYTVSSNHSEGGGNVRSEGVASGRPSAREQSAEWQECGHQAQRRRAVATMDSRVAASVEQQQQQQQEQQDNDEQQRKEDLQWAEVGSQLRRVKRAKLRAPNHVSIKESRYFNYYTNYFFDLLPNSLKSIPVTDILEVRSGYNTDNLHRAAKKYEFQEAAPESTCFSVIFTHAKFLHKSVDFAANRKQDRDRWVSALTYLISRVREQRAHLNERAWILQKFRDADTNKNGTLSFSEVWALLKKMNLEISEKYARAMFREAEEKSSRDGVLDENEFLRFFDCLTDRPELHHVLRMASHEGVEGVTAAELHKFLTEEQDFHNVDLKKAESILETFEQAVQQQQDKLMGIIGFRRLMESRWGNILKEGHEGIWQDMDQPLPHYFCNSSHNTYLSGLQMKGEATVEGYIYALKKGARLLELDLFDGEHGEPVITHKRTLIEPITLRNALEAIKRCAFETTPYPVILTLENHVGLVQQRVMVDVFQEVLGDMLYTSPSNSAKIPLPSPAALKNKVLLRGKKLGGEPDADREDDDDELPSKKKAPAAHVPLDPAFSDLISLRAVKISNNLHADVKTHPMDGTPSLSENKIASIYEGGSPIFSYTAERFTKSYPKGLRQDSSNMHPMISWICGVQSVAMNMQTAGEELDLNTGLFRINGNCGYVLKPEMLLKGIDPRSVIKPKVRVGIGIISAQYLPKSAPGKDIIDPYVTVQIFGAPRDELKWKTAVIRNNGFNPVWNQSFDKQLYCPEVAVLRFCIKDFDSTSTNDFIGEYSIPLCSVRRGYSQIRLNTGFQHVPDDSATLFVRIAIDNL</sequence>
<dbReference type="GO" id="GO:0005737">
    <property type="term" value="C:cytoplasm"/>
    <property type="evidence" value="ECO:0007669"/>
    <property type="project" value="UniProtKB-SubCell"/>
</dbReference>
<dbReference type="Gene3D" id="1.10.238.10">
    <property type="entry name" value="EF-hand"/>
    <property type="match status" value="2"/>
</dbReference>
<dbReference type="InterPro" id="IPR001711">
    <property type="entry name" value="PLipase_C_Pinositol-sp_Y"/>
</dbReference>
<dbReference type="CDD" id="cd08558">
    <property type="entry name" value="PI-PLCc_eukaryota"/>
    <property type="match status" value="1"/>
</dbReference>
<dbReference type="PROSITE" id="PS00018">
    <property type="entry name" value="EF_HAND_1"/>
    <property type="match status" value="1"/>
</dbReference>
<feature type="domain" description="C2" evidence="13">
    <location>
        <begin position="660"/>
        <end position="785"/>
    </location>
</feature>
<feature type="domain" description="PI-PLC Y-box" evidence="14">
    <location>
        <begin position="579"/>
        <end position="664"/>
    </location>
</feature>
<comment type="subcellular location">
    <subcellularLocation>
        <location evidence="2">Cytoplasm</location>
    </subcellularLocation>
</comment>
<dbReference type="SUPFAM" id="SSF47473">
    <property type="entry name" value="EF-hand"/>
    <property type="match status" value="1"/>
</dbReference>
<dbReference type="SUPFAM" id="SSF50729">
    <property type="entry name" value="PH domain-like"/>
    <property type="match status" value="1"/>
</dbReference>
<dbReference type="Gene3D" id="2.30.29.30">
    <property type="entry name" value="Pleckstrin-homology domain (PH domain)/Phosphotyrosine-binding domain (PTB)"/>
    <property type="match status" value="1"/>
</dbReference>
<dbReference type="InterPro" id="IPR001192">
    <property type="entry name" value="PI-PLC_fam"/>
</dbReference>
<dbReference type="Pfam" id="PF00388">
    <property type="entry name" value="PI-PLC-X"/>
    <property type="match status" value="1"/>
</dbReference>
<dbReference type="PROSITE" id="PS50008">
    <property type="entry name" value="PIPLC_Y_DOMAIN"/>
    <property type="match status" value="1"/>
</dbReference>
<feature type="domain" description="EF-hand" evidence="15">
    <location>
        <begin position="213"/>
        <end position="248"/>
    </location>
</feature>
<dbReference type="PROSITE" id="PS50222">
    <property type="entry name" value="EF_HAND_2"/>
    <property type="match status" value="1"/>
</dbReference>
<dbReference type="InterPro" id="IPR018247">
    <property type="entry name" value="EF_Hand_1_Ca_BS"/>
</dbReference>
<evidence type="ECO:0000256" key="3">
    <source>
        <dbReference type="ARBA" id="ARBA00012368"/>
    </source>
</evidence>
<evidence type="ECO:0000313" key="16">
    <source>
        <dbReference type="EMBL" id="KAK5966537.1"/>
    </source>
</evidence>
<keyword evidence="17" id="KW-1185">Reference proteome</keyword>
<evidence type="ECO:0000259" key="13">
    <source>
        <dbReference type="PROSITE" id="PS50004"/>
    </source>
</evidence>
<dbReference type="GO" id="GO:0005886">
    <property type="term" value="C:plasma membrane"/>
    <property type="evidence" value="ECO:0007669"/>
    <property type="project" value="TreeGrafter"/>
</dbReference>
<dbReference type="Proteomes" id="UP001331761">
    <property type="component" value="Unassembled WGS sequence"/>
</dbReference>
<dbReference type="GO" id="GO:0005509">
    <property type="term" value="F:calcium ion binding"/>
    <property type="evidence" value="ECO:0007669"/>
    <property type="project" value="InterPro"/>
</dbReference>
<evidence type="ECO:0000256" key="9">
    <source>
        <dbReference type="ARBA" id="ARBA00023674"/>
    </source>
</evidence>
<dbReference type="InterPro" id="IPR011993">
    <property type="entry name" value="PH-like_dom_sf"/>
</dbReference>
<comment type="caution">
    <text evidence="16">The sequence shown here is derived from an EMBL/GenBank/DDBJ whole genome shotgun (WGS) entry which is preliminary data.</text>
</comment>
<dbReference type="GO" id="GO:0004435">
    <property type="term" value="F:phosphatidylinositol-4,5-bisphosphate phospholipase C activity"/>
    <property type="evidence" value="ECO:0007669"/>
    <property type="project" value="UniProtKB-EC"/>
</dbReference>
<dbReference type="InterPro" id="IPR000008">
    <property type="entry name" value="C2_dom"/>
</dbReference>
<keyword evidence="10" id="KW-0378">Hydrolase</keyword>
<feature type="domain" description="PH" evidence="12">
    <location>
        <begin position="166"/>
        <end position="203"/>
    </location>
</feature>
<dbReference type="PROSITE" id="PS50007">
    <property type="entry name" value="PIPLC_X_DOMAIN"/>
    <property type="match status" value="1"/>
</dbReference>
<feature type="region of interest" description="Disordered" evidence="11">
    <location>
        <begin position="517"/>
        <end position="542"/>
    </location>
</feature>
<accession>A0AAN8F348</accession>
<dbReference type="SMART" id="SM00149">
    <property type="entry name" value="PLCYc"/>
    <property type="match status" value="1"/>
</dbReference>
<feature type="compositionally biased region" description="Polar residues" evidence="11">
    <location>
        <begin position="1"/>
        <end position="11"/>
    </location>
</feature>
<dbReference type="Gene3D" id="2.60.40.150">
    <property type="entry name" value="C2 domain"/>
    <property type="match status" value="1"/>
</dbReference>
<dbReference type="InterPro" id="IPR039504">
    <property type="entry name" value="PLC-delta3_EF-hand"/>
</dbReference>
<keyword evidence="6 10" id="KW-0442">Lipid degradation</keyword>
<dbReference type="PROSITE" id="PS50004">
    <property type="entry name" value="C2"/>
    <property type="match status" value="1"/>
</dbReference>
<evidence type="ECO:0000256" key="7">
    <source>
        <dbReference type="ARBA" id="ARBA00023098"/>
    </source>
</evidence>